<dbReference type="Proteomes" id="UP000499080">
    <property type="component" value="Unassembled WGS sequence"/>
</dbReference>
<accession>A0A4Y2B812</accession>
<evidence type="ECO:0000313" key="3">
    <source>
        <dbReference type="Proteomes" id="UP000499080"/>
    </source>
</evidence>
<dbReference type="AlphaFoldDB" id="A0A4Y2B812"/>
<feature type="compositionally biased region" description="Polar residues" evidence="1">
    <location>
        <begin position="74"/>
        <end position="85"/>
    </location>
</feature>
<dbReference type="EMBL" id="BGPR01000058">
    <property type="protein sequence ID" value="GBL88158.1"/>
    <property type="molecule type" value="Genomic_DNA"/>
</dbReference>
<proteinExistence type="predicted"/>
<feature type="region of interest" description="Disordered" evidence="1">
    <location>
        <begin position="42"/>
        <end position="85"/>
    </location>
</feature>
<comment type="caution">
    <text evidence="2">The sequence shown here is derived from an EMBL/GenBank/DDBJ whole genome shotgun (WGS) entry which is preliminary data.</text>
</comment>
<protein>
    <submittedName>
        <fullName evidence="2">Uncharacterized protein</fullName>
    </submittedName>
</protein>
<name>A0A4Y2B812_ARAVE</name>
<organism evidence="2 3">
    <name type="scientific">Araneus ventricosus</name>
    <name type="common">Orbweaver spider</name>
    <name type="synonym">Epeira ventricosa</name>
    <dbReference type="NCBI Taxonomy" id="182803"/>
    <lineage>
        <taxon>Eukaryota</taxon>
        <taxon>Metazoa</taxon>
        <taxon>Ecdysozoa</taxon>
        <taxon>Arthropoda</taxon>
        <taxon>Chelicerata</taxon>
        <taxon>Arachnida</taxon>
        <taxon>Araneae</taxon>
        <taxon>Araneomorphae</taxon>
        <taxon>Entelegynae</taxon>
        <taxon>Araneoidea</taxon>
        <taxon>Araneidae</taxon>
        <taxon>Araneus</taxon>
    </lineage>
</organism>
<evidence type="ECO:0000256" key="1">
    <source>
        <dbReference type="SAM" id="MobiDB-lite"/>
    </source>
</evidence>
<keyword evidence="3" id="KW-1185">Reference proteome</keyword>
<sequence>MFERYACYKAALSRIEEKNLITKSRIEDASPPTPHVIYTESYGSMKKKPRKQRKTDCIAVPSGVQRPAKRLSSTDHGQTSLVGGT</sequence>
<evidence type="ECO:0000313" key="2">
    <source>
        <dbReference type="EMBL" id="GBL88158.1"/>
    </source>
</evidence>
<reference evidence="2 3" key="1">
    <citation type="journal article" date="2019" name="Sci. Rep.">
        <title>Orb-weaving spider Araneus ventricosus genome elucidates the spidroin gene catalogue.</title>
        <authorList>
            <person name="Kono N."/>
            <person name="Nakamura H."/>
            <person name="Ohtoshi R."/>
            <person name="Moran D.A.P."/>
            <person name="Shinohara A."/>
            <person name="Yoshida Y."/>
            <person name="Fujiwara M."/>
            <person name="Mori M."/>
            <person name="Tomita M."/>
            <person name="Arakawa K."/>
        </authorList>
    </citation>
    <scope>NUCLEOTIDE SEQUENCE [LARGE SCALE GENOMIC DNA]</scope>
</reference>
<gene>
    <name evidence="2" type="ORF">AVEN_117759_1</name>
</gene>